<proteinExistence type="predicted"/>
<dbReference type="AlphaFoldDB" id="A0A2A4TBQ6"/>
<comment type="caution">
    <text evidence="1">The sequence shown here is derived from an EMBL/GenBank/DDBJ whole genome shotgun (WGS) entry which is preliminary data.</text>
</comment>
<reference evidence="2" key="1">
    <citation type="submission" date="2017-08" db="EMBL/GenBank/DDBJ databases">
        <title>A dynamic microbial community with high functional redundancy inhabits the cold, oxic subseafloor aquifer.</title>
        <authorList>
            <person name="Tully B.J."/>
            <person name="Wheat C.G."/>
            <person name="Glazer B.T."/>
            <person name="Huber J.A."/>
        </authorList>
    </citation>
    <scope>NUCLEOTIDE SEQUENCE [LARGE SCALE GENOMIC DNA]</scope>
</reference>
<evidence type="ECO:0000313" key="2">
    <source>
        <dbReference type="Proteomes" id="UP000218113"/>
    </source>
</evidence>
<dbReference type="EMBL" id="NVSR01000001">
    <property type="protein sequence ID" value="PCI30958.1"/>
    <property type="molecule type" value="Genomic_DNA"/>
</dbReference>
<dbReference type="Proteomes" id="UP000218113">
    <property type="component" value="Unassembled WGS sequence"/>
</dbReference>
<accession>A0A2A4TBQ6</accession>
<protein>
    <submittedName>
        <fullName evidence="1">Uncharacterized protein</fullName>
    </submittedName>
</protein>
<sequence>MNMKNLPKQGVFNYFTKKTTKKGQVMELTKEWKKVLLDIYSLFDDSFTYKISIEVPSKLHVNINSNIEDVLEEHLKYLSTRYVKIIKTGHNNDVTEPIKVWFGNNRVIKNDLKEIVIEFEYASKLIPNILSTLNPIEVSVVTRDDLYYRENAFSQPYSTLKGTL</sequence>
<evidence type="ECO:0000313" key="1">
    <source>
        <dbReference type="EMBL" id="PCI30958.1"/>
    </source>
</evidence>
<name>A0A2A4TBQ6_9DELT</name>
<gene>
    <name evidence="1" type="ORF">COB67_00450</name>
</gene>
<organism evidence="1 2">
    <name type="scientific">SAR324 cluster bacterium</name>
    <dbReference type="NCBI Taxonomy" id="2024889"/>
    <lineage>
        <taxon>Bacteria</taxon>
        <taxon>Deltaproteobacteria</taxon>
        <taxon>SAR324 cluster</taxon>
    </lineage>
</organism>